<dbReference type="GO" id="GO:0003677">
    <property type="term" value="F:DNA binding"/>
    <property type="evidence" value="ECO:0007669"/>
    <property type="project" value="UniProtKB-KW"/>
</dbReference>
<dbReference type="AlphaFoldDB" id="S7WC23"/>
<dbReference type="InterPro" id="IPR006172">
    <property type="entry name" value="DNA-dir_DNA_pol_B"/>
</dbReference>
<evidence type="ECO:0000256" key="12">
    <source>
        <dbReference type="ARBA" id="ARBA00022833"/>
    </source>
</evidence>
<proteinExistence type="inferred from homology"/>
<dbReference type="Pfam" id="PF14260">
    <property type="entry name" value="zf-C4pol"/>
    <property type="match status" value="1"/>
</dbReference>
<dbReference type="FunCoup" id="S7WC23">
    <property type="interactions" value="198"/>
</dbReference>
<evidence type="ECO:0000256" key="16">
    <source>
        <dbReference type="ARBA" id="ARBA00023014"/>
    </source>
</evidence>
<organism evidence="24 25">
    <name type="scientific">Spraguea lophii (strain 42_110)</name>
    <name type="common">Microsporidian parasite</name>
    <dbReference type="NCBI Taxonomy" id="1358809"/>
    <lineage>
        <taxon>Eukaryota</taxon>
        <taxon>Fungi</taxon>
        <taxon>Fungi incertae sedis</taxon>
        <taxon>Microsporidia</taxon>
        <taxon>Spragueidae</taxon>
        <taxon>Spraguea</taxon>
    </lineage>
</organism>
<feature type="domain" description="DNA-directed DNA polymerase family B exonuclease" evidence="22">
    <location>
        <begin position="117"/>
        <end position="364"/>
    </location>
</feature>
<evidence type="ECO:0000256" key="8">
    <source>
        <dbReference type="ARBA" id="ARBA00022722"/>
    </source>
</evidence>
<evidence type="ECO:0000256" key="7">
    <source>
        <dbReference type="ARBA" id="ARBA00022705"/>
    </source>
</evidence>
<evidence type="ECO:0000313" key="25">
    <source>
        <dbReference type="Proteomes" id="UP000014978"/>
    </source>
</evidence>
<keyword evidence="15 20" id="KW-0408">Iron</keyword>
<dbReference type="Proteomes" id="UP000014978">
    <property type="component" value="Unassembled WGS sequence"/>
</dbReference>
<keyword evidence="25" id="KW-1185">Reference proteome</keyword>
<dbReference type="InParanoid" id="S7WC23"/>
<dbReference type="Gene3D" id="1.10.132.60">
    <property type="entry name" value="DNA polymerase family B, C-terminal domain"/>
    <property type="match status" value="1"/>
</dbReference>
<dbReference type="GO" id="GO:0006287">
    <property type="term" value="P:base-excision repair, gap-filling"/>
    <property type="evidence" value="ECO:0007669"/>
    <property type="project" value="TreeGrafter"/>
</dbReference>
<dbReference type="EMBL" id="ATCN01000299">
    <property type="protein sequence ID" value="EPR79322.1"/>
    <property type="molecule type" value="Genomic_DNA"/>
</dbReference>
<dbReference type="InterPro" id="IPR023211">
    <property type="entry name" value="DNA_pol_palm_dom_sf"/>
</dbReference>
<keyword evidence="7 20" id="KW-0235">DNA replication</keyword>
<evidence type="ECO:0000256" key="2">
    <source>
        <dbReference type="ARBA" id="ARBA00004123"/>
    </source>
</evidence>
<dbReference type="InterPro" id="IPR012337">
    <property type="entry name" value="RNaseH-like_sf"/>
</dbReference>
<evidence type="ECO:0000256" key="11">
    <source>
        <dbReference type="ARBA" id="ARBA00022801"/>
    </source>
</evidence>
<dbReference type="SUPFAM" id="SSF56672">
    <property type="entry name" value="DNA/RNA polymerases"/>
    <property type="match status" value="1"/>
</dbReference>
<evidence type="ECO:0000256" key="13">
    <source>
        <dbReference type="ARBA" id="ARBA00022839"/>
    </source>
</evidence>
<dbReference type="InterPro" id="IPR017964">
    <property type="entry name" value="DNA-dir_DNA_pol_B_CS"/>
</dbReference>
<keyword evidence="14 20" id="KW-0239">DNA-directed DNA polymerase</keyword>
<dbReference type="FunFam" id="3.30.420.10:FF:000004">
    <property type="entry name" value="DNA polymerase"/>
    <property type="match status" value="1"/>
</dbReference>
<dbReference type="Pfam" id="PF03104">
    <property type="entry name" value="DNA_pol_B_exo1"/>
    <property type="match status" value="1"/>
</dbReference>
<keyword evidence="9 20" id="KW-0479">Metal-binding</keyword>
<comment type="similarity">
    <text evidence="3 20">Belongs to the DNA polymerase type-B family.</text>
</comment>
<gene>
    <name evidence="24" type="ORF">SLOPH_289</name>
</gene>
<dbReference type="InterPro" id="IPR043502">
    <property type="entry name" value="DNA/RNA_pol_sf"/>
</dbReference>
<dbReference type="GO" id="GO:0008270">
    <property type="term" value="F:zinc ion binding"/>
    <property type="evidence" value="ECO:0007669"/>
    <property type="project" value="UniProtKB-KW"/>
</dbReference>
<dbReference type="STRING" id="1358809.S7WC23"/>
<evidence type="ECO:0000256" key="10">
    <source>
        <dbReference type="ARBA" id="ARBA00022771"/>
    </source>
</evidence>
<dbReference type="VEuPathDB" id="MicrosporidiaDB:SLOPH_289"/>
<evidence type="ECO:0000259" key="22">
    <source>
        <dbReference type="Pfam" id="PF03104"/>
    </source>
</evidence>
<dbReference type="GO" id="GO:0006297">
    <property type="term" value="P:nucleotide-excision repair, DNA gap filling"/>
    <property type="evidence" value="ECO:0007669"/>
    <property type="project" value="TreeGrafter"/>
</dbReference>
<sequence>MSFIFMNTHIEQSTTDPVYLTVYGNKEDSTPIILDVYNYHPYIYVESDIDFENLREYVSKYVKIISLEQEEHKSVYGYSNNLNKLFYKITFSTPNYNQLKTALEKGIYAKNKFYRVKVFEANVGYVLKYMVDNNIIGMGYLKVDDYEEVCIDNDIVYSQENEDGMKDILFKQKVKRYRVDYRNVKSLPLSEYSSIPYMKILSIDIECFGENRTFPNAKINPVIQIGNSFSYHRSKKKTEQVIFCYKSTGDIPGAIVHWYETEREMLIAWKNYLIEKDPDIILGYNIKDFDIPYILERGKVLGIEGFNMWGRDPRPVKTRESYFSSRALGARNSLEIEVYGRVIFDLIQIIRKEHNLRSYSLNAVSVRFLGEQKEDLPYYLIEGLWKEDKETRRRIASYCLRDTYLPLRLFEKLDILVNHVEIVRVMGIPLSYHLTRGSSIKVFSLILKEAKKHNYIIPTLEPKEPDSPFEGAIVMDPLKGFYNTPVAVLDFASLYPSIIIAHNLCYTTLVNREQANSLGLPIKNSMACKCYTGCKCVDSDKFISLTPSGAYFISAGVQKGLLPTILENLIIERKKVKTMMKNTEDKTLYSLLNARQNALKIAANSTYGFTGASVGKLPCLDISKSVTSYGRIMIAKTKEVIERNYSKKQGFSHDSVVVYGDTDSVMINFNESDLKQVFKISSVISEEVSKEFIKPVTLEFEKVYYPYLLMNKKRYAGVIYNSPEKMSRIDTKGIETVRRDNCELVREVIEECLNKLLIKMDIEGAKNYVKNVIKNLYLERIDISKLIISKSLAKEGDKYLAKQAHVELVEKMKKRDQGNIPVLGDRVSYVIVQGDKKTPMYERSEDPIYVLENNIPIDKEYYLEHQLSKPIHRLFEPVMDNVSELFSGNHIKTIRTSTYNGPMAKFLTKSTCCLECRTPGKILCNRCTDKYSKNYLSIQNALNERYSTFSKCWTECQRCQGSVMQEVLCVNQDCPIFFMRTKVKKEILELEEKLEKLKSLEW</sequence>
<dbReference type="OMA" id="CNNCRPR"/>
<protein>
    <recommendedName>
        <fullName evidence="20">DNA polymerase</fullName>
        <ecNumber evidence="20">2.7.7.7</ecNumber>
    </recommendedName>
</protein>
<evidence type="ECO:0000256" key="5">
    <source>
        <dbReference type="ARBA" id="ARBA00022679"/>
    </source>
</evidence>
<comment type="catalytic activity">
    <reaction evidence="19 20">
        <text>DNA(n) + a 2'-deoxyribonucleoside 5'-triphosphate = DNA(n+1) + diphosphate</text>
        <dbReference type="Rhea" id="RHEA:22508"/>
        <dbReference type="Rhea" id="RHEA-COMP:17339"/>
        <dbReference type="Rhea" id="RHEA-COMP:17340"/>
        <dbReference type="ChEBI" id="CHEBI:33019"/>
        <dbReference type="ChEBI" id="CHEBI:61560"/>
        <dbReference type="ChEBI" id="CHEBI:173112"/>
        <dbReference type="EC" id="2.7.7.7"/>
    </reaction>
</comment>
<keyword evidence="8" id="KW-0540">Nuclease</keyword>
<comment type="subcellular location">
    <subcellularLocation>
        <location evidence="2 20">Nucleus</location>
    </subcellularLocation>
</comment>
<keyword evidence="11" id="KW-0378">Hydrolase</keyword>
<dbReference type="Gene3D" id="3.90.1600.10">
    <property type="entry name" value="Palm domain of DNA polymerase"/>
    <property type="match status" value="1"/>
</dbReference>
<dbReference type="SUPFAM" id="SSF53098">
    <property type="entry name" value="Ribonuclease H-like"/>
    <property type="match status" value="1"/>
</dbReference>
<evidence type="ECO:0000256" key="18">
    <source>
        <dbReference type="ARBA" id="ARBA00023242"/>
    </source>
</evidence>
<keyword evidence="16 20" id="KW-0411">Iron-sulfur</keyword>
<dbReference type="SMART" id="SM00486">
    <property type="entry name" value="POLBc"/>
    <property type="match status" value="1"/>
</dbReference>
<dbReference type="GO" id="GO:0000166">
    <property type="term" value="F:nucleotide binding"/>
    <property type="evidence" value="ECO:0007669"/>
    <property type="project" value="InterPro"/>
</dbReference>
<dbReference type="NCBIfam" id="TIGR00592">
    <property type="entry name" value="pol2"/>
    <property type="match status" value="1"/>
</dbReference>
<evidence type="ECO:0000256" key="19">
    <source>
        <dbReference type="ARBA" id="ARBA00049244"/>
    </source>
</evidence>
<evidence type="ECO:0000256" key="9">
    <source>
        <dbReference type="ARBA" id="ARBA00022723"/>
    </source>
</evidence>
<evidence type="ECO:0000256" key="3">
    <source>
        <dbReference type="ARBA" id="ARBA00005755"/>
    </source>
</evidence>
<keyword evidence="5 20" id="KW-0808">Transferase</keyword>
<keyword evidence="4 20" id="KW-0004">4Fe-4S</keyword>
<dbReference type="OrthoDB" id="2414538at2759"/>
<dbReference type="InterPro" id="IPR050240">
    <property type="entry name" value="DNA_pol_type-B"/>
</dbReference>
<dbReference type="InterPro" id="IPR036397">
    <property type="entry name" value="RNaseH_sf"/>
</dbReference>
<evidence type="ECO:0000256" key="14">
    <source>
        <dbReference type="ARBA" id="ARBA00022932"/>
    </source>
</evidence>
<dbReference type="PANTHER" id="PTHR10322:SF23">
    <property type="entry name" value="DNA POLYMERASE DELTA CATALYTIC SUBUNIT"/>
    <property type="match status" value="1"/>
</dbReference>
<evidence type="ECO:0000256" key="20">
    <source>
        <dbReference type="RuleBase" id="RU000442"/>
    </source>
</evidence>
<keyword evidence="6 20" id="KW-0548">Nucleotidyltransferase</keyword>
<dbReference type="InterPro" id="IPR042087">
    <property type="entry name" value="DNA_pol_B_thumb"/>
</dbReference>
<dbReference type="EC" id="2.7.7.7" evidence="20"/>
<accession>S7WC23</accession>
<dbReference type="Pfam" id="PF00136">
    <property type="entry name" value="DNA_pol_B"/>
    <property type="match status" value="1"/>
</dbReference>
<evidence type="ECO:0000256" key="1">
    <source>
        <dbReference type="ARBA" id="ARBA00001966"/>
    </source>
</evidence>
<dbReference type="PANTHER" id="PTHR10322">
    <property type="entry name" value="DNA POLYMERASE CATALYTIC SUBUNIT"/>
    <property type="match status" value="1"/>
</dbReference>
<keyword evidence="17 20" id="KW-0238">DNA-binding</keyword>
<comment type="cofactor">
    <cofactor evidence="1 20">
        <name>[4Fe-4S] cluster</name>
        <dbReference type="ChEBI" id="CHEBI:49883"/>
    </cofactor>
</comment>
<evidence type="ECO:0000256" key="15">
    <source>
        <dbReference type="ARBA" id="ARBA00023004"/>
    </source>
</evidence>
<evidence type="ECO:0000256" key="6">
    <source>
        <dbReference type="ARBA" id="ARBA00022695"/>
    </source>
</evidence>
<dbReference type="HOGENOM" id="CLU_000203_2_1_1"/>
<keyword evidence="10 20" id="KW-0863">Zinc-finger</keyword>
<dbReference type="GO" id="GO:0045004">
    <property type="term" value="P:DNA replication proofreading"/>
    <property type="evidence" value="ECO:0007669"/>
    <property type="project" value="TreeGrafter"/>
</dbReference>
<keyword evidence="18 20" id="KW-0539">Nucleus</keyword>
<dbReference type="PROSITE" id="PS00116">
    <property type="entry name" value="DNA_POLYMERASE_B"/>
    <property type="match status" value="1"/>
</dbReference>
<dbReference type="Gene3D" id="3.30.342.10">
    <property type="entry name" value="DNA Polymerase, chain B, domain 1"/>
    <property type="match status" value="1"/>
</dbReference>
<dbReference type="InterPro" id="IPR006133">
    <property type="entry name" value="DNA-dir_DNA_pol_B_exonuc"/>
</dbReference>
<dbReference type="GO" id="GO:0051539">
    <property type="term" value="F:4 iron, 4 sulfur cluster binding"/>
    <property type="evidence" value="ECO:0007669"/>
    <property type="project" value="UniProtKB-KW"/>
</dbReference>
<evidence type="ECO:0000259" key="23">
    <source>
        <dbReference type="Pfam" id="PF14260"/>
    </source>
</evidence>
<dbReference type="GO" id="GO:0003887">
    <property type="term" value="F:DNA-directed DNA polymerase activity"/>
    <property type="evidence" value="ECO:0007669"/>
    <property type="project" value="UniProtKB-KW"/>
</dbReference>
<dbReference type="PRINTS" id="PR00106">
    <property type="entry name" value="DNAPOLB"/>
</dbReference>
<dbReference type="Gene3D" id="3.30.420.10">
    <property type="entry name" value="Ribonuclease H-like superfamily/Ribonuclease H"/>
    <property type="match status" value="1"/>
</dbReference>
<dbReference type="Gene3D" id="1.10.287.690">
    <property type="entry name" value="Helix hairpin bin"/>
    <property type="match status" value="1"/>
</dbReference>
<evidence type="ECO:0000256" key="17">
    <source>
        <dbReference type="ARBA" id="ARBA00023125"/>
    </source>
</evidence>
<feature type="domain" description="C4-type zinc-finger of DNA polymerase delta" evidence="23">
    <location>
        <begin position="913"/>
        <end position="980"/>
    </location>
</feature>
<reference evidence="25" key="1">
    <citation type="journal article" date="2013" name="PLoS Genet.">
        <title>The genome of Spraguea lophii and the basis of host-microsporidian interactions.</title>
        <authorList>
            <person name="Campbell S.E."/>
            <person name="Williams T.A."/>
            <person name="Yousuf A."/>
            <person name="Soanes D.M."/>
            <person name="Paszkiewicz K.H."/>
            <person name="Williams B.A.P."/>
        </authorList>
    </citation>
    <scope>NUCLEOTIDE SEQUENCE [LARGE SCALE GENOMIC DNA]</scope>
    <source>
        <strain evidence="25">42_110</strain>
    </source>
</reference>
<dbReference type="GO" id="GO:0008296">
    <property type="term" value="F:3'-5'-DNA exonuclease activity"/>
    <property type="evidence" value="ECO:0007669"/>
    <property type="project" value="TreeGrafter"/>
</dbReference>
<evidence type="ECO:0000313" key="24">
    <source>
        <dbReference type="EMBL" id="EPR79322.1"/>
    </source>
</evidence>
<evidence type="ECO:0000256" key="4">
    <source>
        <dbReference type="ARBA" id="ARBA00022485"/>
    </source>
</evidence>
<keyword evidence="13" id="KW-0269">Exonuclease</keyword>
<name>S7WC23_SPRLO</name>
<dbReference type="GO" id="GO:0043625">
    <property type="term" value="C:delta DNA polymerase complex"/>
    <property type="evidence" value="ECO:0007669"/>
    <property type="project" value="TreeGrafter"/>
</dbReference>
<evidence type="ECO:0000259" key="21">
    <source>
        <dbReference type="Pfam" id="PF00136"/>
    </source>
</evidence>
<dbReference type="InterPro" id="IPR025687">
    <property type="entry name" value="Znf-C4pol"/>
</dbReference>
<comment type="caution">
    <text evidence="24">The sequence shown here is derived from an EMBL/GenBank/DDBJ whole genome shotgun (WGS) entry which is preliminary data.</text>
</comment>
<keyword evidence="12 20" id="KW-0862">Zinc</keyword>
<dbReference type="InterPro" id="IPR006134">
    <property type="entry name" value="DNA-dir_DNA_pol_B_multi_dom"/>
</dbReference>
<feature type="domain" description="DNA-directed DNA polymerase family B multifunctional" evidence="21">
    <location>
        <begin position="428"/>
        <end position="878"/>
    </location>
</feature>